<gene>
    <name evidence="2" type="ORF">UN63_01830</name>
</gene>
<name>A0A2P5TR33_9GAMM</name>
<accession>A0A2P5TR33</accession>
<keyword evidence="3" id="KW-1185">Reference proteome</keyword>
<evidence type="ECO:0000313" key="2">
    <source>
        <dbReference type="EMBL" id="PPL18274.1"/>
    </source>
</evidence>
<reference evidence="3" key="1">
    <citation type="submission" date="2016-11" db="EMBL/GenBank/DDBJ databases">
        <authorList>
            <person name="Sisinthy S."/>
            <person name="Ara S."/>
            <person name="Gundlapally S.R."/>
        </authorList>
    </citation>
    <scope>NUCLEOTIDE SEQUENCE [LARGE SCALE GENOMIC DNA]</scope>
    <source>
        <strain evidence="3">V1-41</strain>
    </source>
</reference>
<keyword evidence="1" id="KW-0472">Membrane</keyword>
<evidence type="ECO:0000313" key="3">
    <source>
        <dbReference type="Proteomes" id="UP000242231"/>
    </source>
</evidence>
<protein>
    <recommendedName>
        <fullName evidence="4">Alpha/beta hydrolase</fullName>
    </recommendedName>
</protein>
<proteinExistence type="predicted"/>
<evidence type="ECO:0008006" key="4">
    <source>
        <dbReference type="Google" id="ProtNLM"/>
    </source>
</evidence>
<organism evidence="2 3">
    <name type="scientific">Oceanisphaera arctica</name>
    <dbReference type="NCBI Taxonomy" id="641510"/>
    <lineage>
        <taxon>Bacteria</taxon>
        <taxon>Pseudomonadati</taxon>
        <taxon>Pseudomonadota</taxon>
        <taxon>Gammaproteobacteria</taxon>
        <taxon>Aeromonadales</taxon>
        <taxon>Aeromonadaceae</taxon>
        <taxon>Oceanisphaera</taxon>
    </lineage>
</organism>
<keyword evidence="1" id="KW-1133">Transmembrane helix</keyword>
<evidence type="ECO:0000256" key="1">
    <source>
        <dbReference type="SAM" id="Phobius"/>
    </source>
</evidence>
<sequence length="392" mass="44268">MSRNNGLTVKQRQVFYIHGFDPRGAGHYHRLYSTQSAQQAAVNGLDIAVSRRHRRSAHCHHWQLSTPHTQTDYCYLGWDDLVRQHWSKDWRQIISDLYVVMLAYLASGNVFTFARASYKQMMTGFYPLIYILLGVSGSATLSCFITTLLPLTALPDAGQYSLQLLAGMLVFGLCLQGVKKLGDRLAVFWLLRIYAFSARWADDKIPHLNERTEHFADHIIKAIQNPDNDEVVIIAHSVGTMMVVPALARALAALPDGHVFANQRVVLITLGQCIPLVSFQPGAHEFRAALAQLGQDPRLLWLDYTAPTDGACFPLLDPLTSCGLTRTPHAGPRLLSPRFFTLYHPARYKKLRRSWYTMHFLYLMATDKAGPYDFFAFTAGPRPVARHIEDQP</sequence>
<comment type="caution">
    <text evidence="2">The sequence shown here is derived from an EMBL/GenBank/DDBJ whole genome shotgun (WGS) entry which is preliminary data.</text>
</comment>
<feature type="transmembrane region" description="Helical" evidence="1">
    <location>
        <begin position="97"/>
        <end position="116"/>
    </location>
</feature>
<keyword evidence="1" id="KW-0812">Transmembrane</keyword>
<dbReference type="EMBL" id="MPZM01000002">
    <property type="protein sequence ID" value="PPL18274.1"/>
    <property type="molecule type" value="Genomic_DNA"/>
</dbReference>
<feature type="transmembrane region" description="Helical" evidence="1">
    <location>
        <begin position="157"/>
        <end position="175"/>
    </location>
</feature>
<feature type="transmembrane region" description="Helical" evidence="1">
    <location>
        <begin position="128"/>
        <end position="151"/>
    </location>
</feature>
<dbReference type="AlphaFoldDB" id="A0A2P5TR33"/>
<dbReference type="Proteomes" id="UP000242231">
    <property type="component" value="Unassembled WGS sequence"/>
</dbReference>
<dbReference type="OrthoDB" id="5597362at2"/>